<gene>
    <name evidence="2" type="ORF">Taro_002450</name>
</gene>
<protein>
    <submittedName>
        <fullName evidence="2">Uncharacterized protein</fullName>
    </submittedName>
</protein>
<proteinExistence type="predicted"/>
<dbReference type="EMBL" id="NMUH01000058">
    <property type="protein sequence ID" value="MQL70148.1"/>
    <property type="molecule type" value="Genomic_DNA"/>
</dbReference>
<dbReference type="Proteomes" id="UP000652761">
    <property type="component" value="Unassembled WGS sequence"/>
</dbReference>
<comment type="caution">
    <text evidence="2">The sequence shown here is derived from an EMBL/GenBank/DDBJ whole genome shotgun (WGS) entry which is preliminary data.</text>
</comment>
<evidence type="ECO:0000313" key="2">
    <source>
        <dbReference type="EMBL" id="MQL70148.1"/>
    </source>
</evidence>
<keyword evidence="3" id="KW-1185">Reference proteome</keyword>
<feature type="region of interest" description="Disordered" evidence="1">
    <location>
        <begin position="421"/>
        <end position="472"/>
    </location>
</feature>
<accession>A0A843TE53</accession>
<evidence type="ECO:0000256" key="1">
    <source>
        <dbReference type="SAM" id="MobiDB-lite"/>
    </source>
</evidence>
<organism evidence="2 3">
    <name type="scientific">Colocasia esculenta</name>
    <name type="common">Wild taro</name>
    <name type="synonym">Arum esculentum</name>
    <dbReference type="NCBI Taxonomy" id="4460"/>
    <lineage>
        <taxon>Eukaryota</taxon>
        <taxon>Viridiplantae</taxon>
        <taxon>Streptophyta</taxon>
        <taxon>Embryophyta</taxon>
        <taxon>Tracheophyta</taxon>
        <taxon>Spermatophyta</taxon>
        <taxon>Magnoliopsida</taxon>
        <taxon>Liliopsida</taxon>
        <taxon>Araceae</taxon>
        <taxon>Aroideae</taxon>
        <taxon>Colocasieae</taxon>
        <taxon>Colocasia</taxon>
    </lineage>
</organism>
<sequence length="472" mass="50921">MLALCHFGAVDMGARGVKLFRLWDACGGLSLVAVLHRSVTMRKVWERPSGVVDLREAIPLSRWLNLVLFVFGRLACATLMELSASDCVFLAHLGCAVWAIGCLVEHSTCGCVTVVATRKSSAKFSIRGVGCGIRHLGRGGMGLPPFPVQTASAWGARKGRLANSDLPLSTSVNLLLSLPVLSVCLSVHRPEEEAATAPPLPLPGVVVAWGRTMGKRPSLPSSPEEQQCRCLLPPLLCIVEDDVAVELVAAAWGHHRRILPSRTPVLVAPLRVVSEPRVRPSSSLESHGAGQLDPSHCLALHGSGAVSGGQTWDRSPARLRLVVVFVHASHSNGRGDLDSWLSVRGWVPCWTSFVKLIPPLLPFRFEFEGAGARVQTVCVVPLVVNSVNNGYNRLVDHVGIHDQRRPMEALCKGSLVRRKEYPTESSPQAKVKISKNEEEAPRTPSLHEILSSLASSPHPTTFGNELGSAKRV</sequence>
<evidence type="ECO:0000313" key="3">
    <source>
        <dbReference type="Proteomes" id="UP000652761"/>
    </source>
</evidence>
<feature type="compositionally biased region" description="Polar residues" evidence="1">
    <location>
        <begin position="452"/>
        <end position="463"/>
    </location>
</feature>
<name>A0A843TE53_COLES</name>
<dbReference type="AlphaFoldDB" id="A0A843TE53"/>
<reference evidence="2" key="1">
    <citation type="submission" date="2017-07" db="EMBL/GenBank/DDBJ databases">
        <title>Taro Niue Genome Assembly and Annotation.</title>
        <authorList>
            <person name="Atibalentja N."/>
            <person name="Keating K."/>
            <person name="Fields C.J."/>
        </authorList>
    </citation>
    <scope>NUCLEOTIDE SEQUENCE</scope>
    <source>
        <strain evidence="2">Niue_2</strain>
        <tissue evidence="2">Leaf</tissue>
    </source>
</reference>